<dbReference type="EMBL" id="WSES01000013">
    <property type="protein sequence ID" value="MVW64319.1"/>
    <property type="molecule type" value="Genomic_DNA"/>
</dbReference>
<feature type="domain" description="Rhamnogalacturonase A/B/Epimerase-like pectate lyase" evidence="2">
    <location>
        <begin position="39"/>
        <end position="91"/>
    </location>
</feature>
<dbReference type="InterPro" id="IPR051801">
    <property type="entry name" value="GH28_Enzymes"/>
</dbReference>
<dbReference type="Pfam" id="PF13229">
    <property type="entry name" value="Beta_helix"/>
    <property type="match status" value="1"/>
</dbReference>
<reference evidence="4 5" key="1">
    <citation type="submission" date="2019-12" db="EMBL/GenBank/DDBJ databases">
        <authorList>
            <person name="Li C."/>
            <person name="Zhao J."/>
        </authorList>
    </citation>
    <scope>NUCLEOTIDE SEQUENCE [LARGE SCALE GENOMIC DNA]</scope>
    <source>
        <strain evidence="4 5">NEAU-DD11</strain>
    </source>
</reference>
<evidence type="ECO:0000256" key="1">
    <source>
        <dbReference type="SAM" id="SignalP"/>
    </source>
</evidence>
<name>A0A7X3G7H5_9BURK</name>
<dbReference type="GO" id="GO:0016787">
    <property type="term" value="F:hydrolase activity"/>
    <property type="evidence" value="ECO:0007669"/>
    <property type="project" value="UniProtKB-KW"/>
</dbReference>
<dbReference type="InterPro" id="IPR011050">
    <property type="entry name" value="Pectin_lyase_fold/virulence"/>
</dbReference>
<comment type="caution">
    <text evidence="4">The sequence shown here is derived from an EMBL/GenBank/DDBJ whole genome shotgun (WGS) entry which is preliminary data.</text>
</comment>
<dbReference type="PANTHER" id="PTHR31339:SF9">
    <property type="entry name" value="PLASMIN AND FIBRONECTIN-BINDING PROTEIN A"/>
    <property type="match status" value="1"/>
</dbReference>
<gene>
    <name evidence="4" type="ORF">GPY61_30785</name>
</gene>
<accession>A0A7X3G7H5</accession>
<dbReference type="InterPro" id="IPR006626">
    <property type="entry name" value="PbH1"/>
</dbReference>
<feature type="chain" id="PRO_5031280831" evidence="1">
    <location>
        <begin position="34"/>
        <end position="532"/>
    </location>
</feature>
<dbReference type="InterPro" id="IPR012334">
    <property type="entry name" value="Pectin_lyas_fold"/>
</dbReference>
<keyword evidence="1" id="KW-0732">Signal</keyword>
<keyword evidence="4" id="KW-0378">Hydrolase</keyword>
<dbReference type="Proteomes" id="UP000443353">
    <property type="component" value="Unassembled WGS sequence"/>
</dbReference>
<evidence type="ECO:0000259" key="3">
    <source>
        <dbReference type="Pfam" id="PF13229"/>
    </source>
</evidence>
<proteinExistence type="predicted"/>
<dbReference type="PROSITE" id="PS51318">
    <property type="entry name" value="TAT"/>
    <property type="match status" value="1"/>
</dbReference>
<evidence type="ECO:0000313" key="5">
    <source>
        <dbReference type="Proteomes" id="UP000443353"/>
    </source>
</evidence>
<dbReference type="SMART" id="SM00710">
    <property type="entry name" value="PbH1"/>
    <property type="match status" value="6"/>
</dbReference>
<keyword evidence="5" id="KW-1185">Reference proteome</keyword>
<feature type="domain" description="Right handed beta helix" evidence="3">
    <location>
        <begin position="180"/>
        <end position="286"/>
    </location>
</feature>
<dbReference type="InterPro" id="IPR039448">
    <property type="entry name" value="Beta_helix"/>
</dbReference>
<protein>
    <submittedName>
        <fullName evidence="4">Glycoside hydrolase family 28 protein</fullName>
    </submittedName>
</protein>
<organism evidence="4 5">
    <name type="scientific">Massilia cellulosiltytica</name>
    <dbReference type="NCBI Taxonomy" id="2683234"/>
    <lineage>
        <taxon>Bacteria</taxon>
        <taxon>Pseudomonadati</taxon>
        <taxon>Pseudomonadota</taxon>
        <taxon>Betaproteobacteria</taxon>
        <taxon>Burkholderiales</taxon>
        <taxon>Oxalobacteraceae</taxon>
        <taxon>Telluria group</taxon>
        <taxon>Massilia</taxon>
    </lineage>
</organism>
<feature type="signal peptide" evidence="1">
    <location>
        <begin position="1"/>
        <end position="33"/>
    </location>
</feature>
<sequence>MSTLTRRRLLGSAARLAASLPMLSAFGNAQAQAAARHDVRDYGARGDGKTVDSGAINAAIEAAARAGGGTVHVPPGRYLSASIRLRSRVTLHLEAGAVIEAVDWKVAPYDLPEPNAAGGNYQDFGHSHWKNSLIWGIGLDSVAITGTGHIDGKGLNPGYRKLPDGSIRYDADGGPGEGNKAIALRECNNVLLRDFGILRGGHFGILATGCSNVTVDNLRIDTNRDGMDIDCCSNVRISRCSVNSPWDDGICLKASYALGRIAACDNITISDCYVAGNFDVGTLLDGTFKRSTPDYHSGRFGRIKLGTESNGDFRNITITNCIFDDCRGLAIESVDGSHIEDLTISNITMRKVANDPIFICLGARLRGPDAPPVGTIRRVNISNIVVSGAQAGFTSTISGLPGHPVEDIHLSNLRLHVEGGGTAMLRDAVPLEKPTAYPEPGMFGPCPAYGLYVRHAAGVDVDHVTVTYAQPDARAAFVLENVRDAVFSAVNAQPGSGGAALFDLRSVTDFTVRDARRVQDQHVPGTVQRKRI</sequence>
<dbReference type="SUPFAM" id="SSF51126">
    <property type="entry name" value="Pectin lyase-like"/>
    <property type="match status" value="1"/>
</dbReference>
<dbReference type="PANTHER" id="PTHR31339">
    <property type="entry name" value="PECTIN LYASE-RELATED"/>
    <property type="match status" value="1"/>
</dbReference>
<dbReference type="AlphaFoldDB" id="A0A7X3G7H5"/>
<evidence type="ECO:0000259" key="2">
    <source>
        <dbReference type="Pfam" id="PF12708"/>
    </source>
</evidence>
<dbReference type="Pfam" id="PF12708">
    <property type="entry name" value="Pect-lyase_RHGA_epim"/>
    <property type="match status" value="1"/>
</dbReference>
<dbReference type="InterPro" id="IPR006311">
    <property type="entry name" value="TAT_signal"/>
</dbReference>
<evidence type="ECO:0000313" key="4">
    <source>
        <dbReference type="EMBL" id="MVW64319.1"/>
    </source>
</evidence>
<dbReference type="InterPro" id="IPR024535">
    <property type="entry name" value="RHGA/B-epi-like_pectate_lyase"/>
</dbReference>
<dbReference type="Gene3D" id="2.160.20.10">
    <property type="entry name" value="Single-stranded right-handed beta-helix, Pectin lyase-like"/>
    <property type="match status" value="1"/>
</dbReference>